<gene>
    <name evidence="1" type="ORF">GDO54_008655</name>
</gene>
<proteinExistence type="predicted"/>
<evidence type="ECO:0000313" key="1">
    <source>
        <dbReference type="EMBL" id="DBA28268.1"/>
    </source>
</evidence>
<sequence>MTIQADCMTKNVLLITLPSVICGHIICEGKKPIYLCGPGPQCLLYIKPAHLLQCNVAYRDHQIYFQTRDSTLVEHKTNMNFR</sequence>
<reference evidence="1" key="1">
    <citation type="thesis" date="2020" institute="ProQuest LLC" country="789 East Eisenhower Parkway, Ann Arbor, MI, USA">
        <title>Comparative Genomics and Chromosome Evolution.</title>
        <authorList>
            <person name="Mudd A.B."/>
        </authorList>
    </citation>
    <scope>NUCLEOTIDE SEQUENCE</scope>
    <source>
        <strain evidence="1">1538</strain>
        <tissue evidence="1">Blood</tissue>
    </source>
</reference>
<organism evidence="1 2">
    <name type="scientific">Pyxicephalus adspersus</name>
    <name type="common">African bullfrog</name>
    <dbReference type="NCBI Taxonomy" id="30357"/>
    <lineage>
        <taxon>Eukaryota</taxon>
        <taxon>Metazoa</taxon>
        <taxon>Chordata</taxon>
        <taxon>Craniata</taxon>
        <taxon>Vertebrata</taxon>
        <taxon>Euteleostomi</taxon>
        <taxon>Amphibia</taxon>
        <taxon>Batrachia</taxon>
        <taxon>Anura</taxon>
        <taxon>Neobatrachia</taxon>
        <taxon>Ranoidea</taxon>
        <taxon>Pyxicephalidae</taxon>
        <taxon>Pyxicephalinae</taxon>
        <taxon>Pyxicephalus</taxon>
    </lineage>
</organism>
<comment type="caution">
    <text evidence="1">The sequence shown here is derived from an EMBL/GenBank/DDBJ whole genome shotgun (WGS) entry which is preliminary data.</text>
</comment>
<protein>
    <submittedName>
        <fullName evidence="1">Uncharacterized protein</fullName>
    </submittedName>
</protein>
<dbReference type="Proteomes" id="UP001181693">
    <property type="component" value="Unassembled WGS sequence"/>
</dbReference>
<accession>A0AAV3B111</accession>
<evidence type="ECO:0000313" key="2">
    <source>
        <dbReference type="Proteomes" id="UP001181693"/>
    </source>
</evidence>
<dbReference type="AlphaFoldDB" id="A0AAV3B111"/>
<name>A0AAV3B111_PYXAD</name>
<keyword evidence="2" id="KW-1185">Reference proteome</keyword>
<dbReference type="EMBL" id="DYDO01000003">
    <property type="protein sequence ID" value="DBA28268.1"/>
    <property type="molecule type" value="Genomic_DNA"/>
</dbReference>